<keyword evidence="4" id="KW-0408">Iron</keyword>
<gene>
    <name evidence="8" type="primary">hydN</name>
    <name evidence="8" type="ORF">EC9_12540</name>
</gene>
<sequence length="575" mass="64555">MGTTSTVEIRRPQRWDQPFDPDMLERDVQWLSSLPPFSEMDKSAFPANTPLDGVLRNDCRIRKVQPGEVIVREGDYGNSAFLVLAGSVRVVLGQLPPQSLGRTTAKQKSWFSAISALWKQPQFPEVRTVDQITPGGSSRVQQHGDTASIFLQDFDGVVTHERTLQIGPGEMFGEVAAMYRAPRTATVVADSHATLVEVRWQGLRLLRRDRVLAQQLEQNYRTNWLMIHLRETPLFRFLPENCLQKVADATLLRSFGRLEWHSDYRRTRKLKPVEQIESEPLVAMEGHLPTDLLLIRSGFARVCSRYGEGHRTLAYLGKGHMFGLREIVHNTYRDSNQAPVTLQESLRAVGFVDTLHIPIEVVAEYVLPYIRRTELPDPISRDDQQARARHDIASQVPTGMLEFIVQERLNNGRQAMVIDLNACTRCDDCVKACATTHDGNPRFTRSGPTNDGIQFTQACMHCADPVCMIGCPTGAISRHSETGTVSVHENICIGCGTCAASCPYENIQMRTMRDPKGRMYFDESAGLPIMKATKCDLCQSQPSGPACQNACPHDALVRIDLGNLEDLSDWISRRR</sequence>
<reference evidence="8 9" key="1">
    <citation type="submission" date="2019-02" db="EMBL/GenBank/DDBJ databases">
        <title>Deep-cultivation of Planctomycetes and their phenomic and genomic characterization uncovers novel biology.</title>
        <authorList>
            <person name="Wiegand S."/>
            <person name="Jogler M."/>
            <person name="Boedeker C."/>
            <person name="Pinto D."/>
            <person name="Vollmers J."/>
            <person name="Rivas-Marin E."/>
            <person name="Kohn T."/>
            <person name="Peeters S.H."/>
            <person name="Heuer A."/>
            <person name="Rast P."/>
            <person name="Oberbeckmann S."/>
            <person name="Bunk B."/>
            <person name="Jeske O."/>
            <person name="Meyerdierks A."/>
            <person name="Storesund J.E."/>
            <person name="Kallscheuer N."/>
            <person name="Luecker S."/>
            <person name="Lage O.M."/>
            <person name="Pohl T."/>
            <person name="Merkel B.J."/>
            <person name="Hornburger P."/>
            <person name="Mueller R.-W."/>
            <person name="Bruemmer F."/>
            <person name="Labrenz M."/>
            <person name="Spormann A.M."/>
            <person name="Op den Camp H."/>
            <person name="Overmann J."/>
            <person name="Amann R."/>
            <person name="Jetten M.S.M."/>
            <person name="Mascher T."/>
            <person name="Medema M.H."/>
            <person name="Devos D.P."/>
            <person name="Kaster A.-K."/>
            <person name="Ovreas L."/>
            <person name="Rohde M."/>
            <person name="Galperin M.Y."/>
            <person name="Jogler C."/>
        </authorList>
    </citation>
    <scope>NUCLEOTIDE SEQUENCE [LARGE SCALE GENOMIC DNA]</scope>
    <source>
        <strain evidence="8 9">EC9</strain>
    </source>
</reference>
<feature type="domain" description="Cyclic nucleotide-binding" evidence="6">
    <location>
        <begin position="234"/>
        <end position="336"/>
    </location>
</feature>
<protein>
    <submittedName>
        <fullName evidence="8">Electron transport protein HydN</fullName>
    </submittedName>
</protein>
<dbReference type="PRINTS" id="PR00103">
    <property type="entry name" value="CAMPKINASE"/>
</dbReference>
<dbReference type="PANTHER" id="PTHR42859">
    <property type="entry name" value="OXIDOREDUCTASE"/>
    <property type="match status" value="1"/>
</dbReference>
<dbReference type="Proteomes" id="UP000319557">
    <property type="component" value="Chromosome"/>
</dbReference>
<evidence type="ECO:0000256" key="2">
    <source>
        <dbReference type="ARBA" id="ARBA00022723"/>
    </source>
</evidence>
<dbReference type="PROSITE" id="PS00198">
    <property type="entry name" value="4FE4S_FER_1"/>
    <property type="match status" value="1"/>
</dbReference>
<keyword evidence="1" id="KW-0004">4Fe-4S</keyword>
<keyword evidence="3" id="KW-0677">Repeat</keyword>
<evidence type="ECO:0000259" key="7">
    <source>
        <dbReference type="PROSITE" id="PS51379"/>
    </source>
</evidence>
<dbReference type="GO" id="GO:0046872">
    <property type="term" value="F:metal ion binding"/>
    <property type="evidence" value="ECO:0007669"/>
    <property type="project" value="UniProtKB-KW"/>
</dbReference>
<name>A0A517LWS7_9BACT</name>
<dbReference type="OrthoDB" id="9810688at2"/>
<dbReference type="CDD" id="cd00038">
    <property type="entry name" value="CAP_ED"/>
    <property type="match status" value="2"/>
</dbReference>
<evidence type="ECO:0000256" key="5">
    <source>
        <dbReference type="ARBA" id="ARBA00023014"/>
    </source>
</evidence>
<evidence type="ECO:0000256" key="1">
    <source>
        <dbReference type="ARBA" id="ARBA00022485"/>
    </source>
</evidence>
<evidence type="ECO:0000259" key="6">
    <source>
        <dbReference type="PROSITE" id="PS50042"/>
    </source>
</evidence>
<keyword evidence="2" id="KW-0479">Metal-binding</keyword>
<dbReference type="KEGG" id="ruv:EC9_12540"/>
<dbReference type="InterPro" id="IPR017900">
    <property type="entry name" value="4Fe4S_Fe_S_CS"/>
</dbReference>
<evidence type="ECO:0000313" key="8">
    <source>
        <dbReference type="EMBL" id="QDS87078.1"/>
    </source>
</evidence>
<keyword evidence="9" id="KW-1185">Reference proteome</keyword>
<dbReference type="EMBL" id="CP036261">
    <property type="protein sequence ID" value="QDS87078.1"/>
    <property type="molecule type" value="Genomic_DNA"/>
</dbReference>
<dbReference type="SUPFAM" id="SSF51206">
    <property type="entry name" value="cAMP-binding domain-like"/>
    <property type="match status" value="2"/>
</dbReference>
<dbReference type="Pfam" id="PF12838">
    <property type="entry name" value="Fer4_7"/>
    <property type="match status" value="1"/>
</dbReference>
<dbReference type="RefSeq" id="WP_145343223.1">
    <property type="nucleotide sequence ID" value="NZ_CP036261.1"/>
</dbReference>
<dbReference type="PANTHER" id="PTHR42859:SF17">
    <property type="entry name" value="ELECTRON TRANSPORT PROTEIN HYDN-RELATED"/>
    <property type="match status" value="1"/>
</dbReference>
<dbReference type="Gene3D" id="2.60.120.10">
    <property type="entry name" value="Jelly Rolls"/>
    <property type="match status" value="2"/>
</dbReference>
<accession>A0A517LWS7</accession>
<proteinExistence type="predicted"/>
<dbReference type="InterPro" id="IPR017896">
    <property type="entry name" value="4Fe4S_Fe-S-bd"/>
</dbReference>
<evidence type="ECO:0000256" key="4">
    <source>
        <dbReference type="ARBA" id="ARBA00023004"/>
    </source>
</evidence>
<dbReference type="SUPFAM" id="SSF54862">
    <property type="entry name" value="4Fe-4S ferredoxins"/>
    <property type="match status" value="1"/>
</dbReference>
<organism evidence="8 9">
    <name type="scientific">Rosistilla ulvae</name>
    <dbReference type="NCBI Taxonomy" id="1930277"/>
    <lineage>
        <taxon>Bacteria</taxon>
        <taxon>Pseudomonadati</taxon>
        <taxon>Planctomycetota</taxon>
        <taxon>Planctomycetia</taxon>
        <taxon>Pirellulales</taxon>
        <taxon>Pirellulaceae</taxon>
        <taxon>Rosistilla</taxon>
    </lineage>
</organism>
<dbReference type="InterPro" id="IPR050294">
    <property type="entry name" value="RnfB_subfamily"/>
</dbReference>
<evidence type="ECO:0000256" key="3">
    <source>
        <dbReference type="ARBA" id="ARBA00022737"/>
    </source>
</evidence>
<dbReference type="InterPro" id="IPR018490">
    <property type="entry name" value="cNMP-bd_dom_sf"/>
</dbReference>
<keyword evidence="5" id="KW-0411">Iron-sulfur</keyword>
<dbReference type="PROSITE" id="PS51379">
    <property type="entry name" value="4FE4S_FER_2"/>
    <property type="match status" value="2"/>
</dbReference>
<evidence type="ECO:0000313" key="9">
    <source>
        <dbReference type="Proteomes" id="UP000319557"/>
    </source>
</evidence>
<dbReference type="InterPro" id="IPR014710">
    <property type="entry name" value="RmlC-like_jellyroll"/>
</dbReference>
<feature type="domain" description="4Fe-4S ferredoxin-type" evidence="7">
    <location>
        <begin position="483"/>
        <end position="512"/>
    </location>
</feature>
<dbReference type="CDD" id="cd16367">
    <property type="entry name" value="DMSOR_beta_like"/>
    <property type="match status" value="1"/>
</dbReference>
<feature type="domain" description="Cyclic nucleotide-binding" evidence="6">
    <location>
        <begin position="62"/>
        <end position="206"/>
    </location>
</feature>
<dbReference type="GO" id="GO:0051539">
    <property type="term" value="F:4 iron, 4 sulfur cluster binding"/>
    <property type="evidence" value="ECO:0007669"/>
    <property type="project" value="UniProtKB-KW"/>
</dbReference>
<dbReference type="InterPro" id="IPR000595">
    <property type="entry name" value="cNMP-bd_dom"/>
</dbReference>
<feature type="domain" description="4Fe-4S ferredoxin-type" evidence="7">
    <location>
        <begin position="414"/>
        <end position="446"/>
    </location>
</feature>
<dbReference type="AlphaFoldDB" id="A0A517LWS7"/>
<dbReference type="Gene3D" id="3.30.70.20">
    <property type="match status" value="2"/>
</dbReference>
<dbReference type="PROSITE" id="PS50042">
    <property type="entry name" value="CNMP_BINDING_3"/>
    <property type="match status" value="2"/>
</dbReference>